<dbReference type="EMBL" id="CP051206">
    <property type="protein sequence ID" value="QJB46900.1"/>
    <property type="molecule type" value="Genomic_DNA"/>
</dbReference>
<dbReference type="PIRSF" id="PIRSF005788">
    <property type="entry name" value="NifK"/>
    <property type="match status" value="1"/>
</dbReference>
<dbReference type="KEGG" id="dfs:HGD76_02420"/>
<reference evidence="1 2" key="1">
    <citation type="submission" date="2020-04" db="EMBL/GenBank/DDBJ databases">
        <title>Genome-Wide Identification of 5-Methylcytosine Sites in Bacterial Genomes By High-Throughput Sequencing of MspJI Restriction Fragments.</title>
        <authorList>
            <person name="Wu V."/>
        </authorList>
    </citation>
    <scope>NUCLEOTIDE SEQUENCE [LARGE SCALE GENOMIC DNA]</scope>
    <source>
        <strain evidence="1 2">CCAP 1403/13f</strain>
    </source>
</reference>
<protein>
    <submittedName>
        <fullName evidence="1">NifX-associated nitrogen fixation protein</fullName>
    </submittedName>
</protein>
<dbReference type="InterPro" id="IPR004952">
    <property type="entry name" value="NifX-assoc_nitrogen_fix"/>
</dbReference>
<dbReference type="Gene3D" id="1.10.3100.20">
    <property type="entry name" value="Protein of unknown function DUF269"/>
    <property type="match status" value="1"/>
</dbReference>
<sequence>MMSTNDVNGTGNNSEGVLTPFHKSLVQQIRAQDSYGFYRSWTDELILKPYIVTKQKKREISVEGEIDPATLSRINAFFRAIASSIEKETGLISNVVVELGHEGFGWALIFSGRLLLTVKTLRDAHRFGFDSFDKLDEEGAKFVEKGIDLAKRFPEVGNL</sequence>
<reference evidence="1 2" key="2">
    <citation type="submission" date="2020-04" db="EMBL/GenBank/DDBJ databases">
        <authorList>
            <person name="Fomenkov A."/>
            <person name="Anton B.P."/>
            <person name="Roberts R.J."/>
        </authorList>
    </citation>
    <scope>NUCLEOTIDE SEQUENCE [LARGE SCALE GENOMIC DNA]</scope>
    <source>
        <strain evidence="1 2">CCAP 1403/13f</strain>
    </source>
</reference>
<dbReference type="NCBIfam" id="TIGR02935">
    <property type="entry name" value="NifX-associated nitrogen fixation protein"/>
    <property type="match status" value="1"/>
</dbReference>
<evidence type="ECO:0000313" key="2">
    <source>
        <dbReference type="Proteomes" id="UP000502433"/>
    </source>
</evidence>
<dbReference type="Pfam" id="PF03270">
    <property type="entry name" value="DUF269"/>
    <property type="match status" value="1"/>
</dbReference>
<accession>A0A6H2C6H6</accession>
<dbReference type="Proteomes" id="UP000502433">
    <property type="component" value="Chromosome"/>
</dbReference>
<evidence type="ECO:0000313" key="1">
    <source>
        <dbReference type="EMBL" id="QJB46900.1"/>
    </source>
</evidence>
<proteinExistence type="predicted"/>
<dbReference type="AlphaFoldDB" id="A0A6H2C6H6"/>
<organism evidence="1 2">
    <name type="scientific">Dolichospermum flos-aquae CCAP 1403/13F</name>
    <dbReference type="NCBI Taxonomy" id="315271"/>
    <lineage>
        <taxon>Bacteria</taxon>
        <taxon>Bacillati</taxon>
        <taxon>Cyanobacteriota</taxon>
        <taxon>Cyanophyceae</taxon>
        <taxon>Nostocales</taxon>
        <taxon>Aphanizomenonaceae</taxon>
        <taxon>Dolichospermum</taxon>
    </lineage>
</organism>
<name>A0A6H2C6H6_DOLFA</name>
<gene>
    <name evidence="1" type="ORF">HGD76_02420</name>
</gene>